<dbReference type="HAMAP" id="MF_00137">
    <property type="entry name" value="SAICAR_synth"/>
    <property type="match status" value="1"/>
</dbReference>
<comment type="pathway">
    <text evidence="1 8">Purine metabolism; IMP biosynthesis via de novo pathway; 5-amino-1-(5-phospho-D-ribosyl)imidazole-4-carboxamide from 5-amino-1-(5-phospho-D-ribosyl)imidazole-4-carboxylate: step 1/2.</text>
</comment>
<feature type="domain" description="SAICAR synthetase/ADE2 N-terminal" evidence="9">
    <location>
        <begin position="16"/>
        <end position="264"/>
    </location>
</feature>
<dbReference type="Gene3D" id="3.30.470.20">
    <property type="entry name" value="ATP-grasp fold, B domain"/>
    <property type="match status" value="1"/>
</dbReference>
<name>A0A7V0T4M3_UNCW3</name>
<dbReference type="GO" id="GO:0005524">
    <property type="term" value="F:ATP binding"/>
    <property type="evidence" value="ECO:0007669"/>
    <property type="project" value="UniProtKB-KW"/>
</dbReference>
<evidence type="ECO:0000256" key="7">
    <source>
        <dbReference type="ARBA" id="ARBA00048475"/>
    </source>
</evidence>
<dbReference type="EMBL" id="DSBX01000017">
    <property type="protein sequence ID" value="HDQ98770.1"/>
    <property type="molecule type" value="Genomic_DNA"/>
</dbReference>
<dbReference type="Pfam" id="PF01259">
    <property type="entry name" value="SAICAR_synt"/>
    <property type="match status" value="1"/>
</dbReference>
<accession>A0A7V0T4M3</accession>
<evidence type="ECO:0000256" key="2">
    <source>
        <dbReference type="ARBA" id="ARBA00010190"/>
    </source>
</evidence>
<sequence length="297" mass="33340">MKPVTSIELPGIPRTARGKVREMFRVGDALLIVCSDRISAFDVVLPDGIPDKGRVLTRLSRFWFERFRDIIPNHLITTEVEEFPAELAPFTDLLRDRATLVRVAEPLPVECIVRGYLVGNGWKEYRETGRVCGIELPDGLRLADRLPEPIFTPSTKATDGHDANISREELVATVGGSFADIIEDASMRLYREAAKYALARGIIIADTKFEFGVCDGRLMLIDEALTPDSSRFWEASEYRVGESPASFDKQFVRDYLEGLNWNKTPPGPSLPAKIVAGTAERYREAYRRLVGHGLNQR</sequence>
<dbReference type="GO" id="GO:0004639">
    <property type="term" value="F:phosphoribosylaminoimidazolesuccinocarboxamide synthase activity"/>
    <property type="evidence" value="ECO:0007669"/>
    <property type="project" value="UniProtKB-UniRule"/>
</dbReference>
<dbReference type="GO" id="GO:0005737">
    <property type="term" value="C:cytoplasm"/>
    <property type="evidence" value="ECO:0007669"/>
    <property type="project" value="TreeGrafter"/>
</dbReference>
<dbReference type="NCBIfam" id="NF010568">
    <property type="entry name" value="PRK13961.1"/>
    <property type="match status" value="1"/>
</dbReference>
<evidence type="ECO:0000256" key="8">
    <source>
        <dbReference type="HAMAP-Rule" id="MF_00137"/>
    </source>
</evidence>
<dbReference type="GO" id="GO:0006189">
    <property type="term" value="P:'de novo' IMP biosynthetic process"/>
    <property type="evidence" value="ECO:0007669"/>
    <property type="project" value="UniProtKB-UniRule"/>
</dbReference>
<dbReference type="InterPro" id="IPR001636">
    <property type="entry name" value="SAICAR_synth"/>
</dbReference>
<keyword evidence="4 8" id="KW-0547">Nucleotide-binding</keyword>
<evidence type="ECO:0000259" key="9">
    <source>
        <dbReference type="Pfam" id="PF01259"/>
    </source>
</evidence>
<dbReference type="PANTHER" id="PTHR43700:SF1">
    <property type="entry name" value="PHOSPHORIBOSYLAMINOIMIDAZOLE-SUCCINOCARBOXAMIDE SYNTHASE"/>
    <property type="match status" value="1"/>
</dbReference>
<evidence type="ECO:0000256" key="3">
    <source>
        <dbReference type="ARBA" id="ARBA00022598"/>
    </source>
</evidence>
<dbReference type="Proteomes" id="UP000885672">
    <property type="component" value="Unassembled WGS sequence"/>
</dbReference>
<organism evidence="10">
    <name type="scientific">candidate division WOR-3 bacterium</name>
    <dbReference type="NCBI Taxonomy" id="2052148"/>
    <lineage>
        <taxon>Bacteria</taxon>
        <taxon>Bacteria division WOR-3</taxon>
    </lineage>
</organism>
<dbReference type="PROSITE" id="PS01058">
    <property type="entry name" value="SAICAR_SYNTHETASE_2"/>
    <property type="match status" value="1"/>
</dbReference>
<evidence type="ECO:0000256" key="5">
    <source>
        <dbReference type="ARBA" id="ARBA00022755"/>
    </source>
</evidence>
<evidence type="ECO:0000256" key="4">
    <source>
        <dbReference type="ARBA" id="ARBA00022741"/>
    </source>
</evidence>
<dbReference type="Gene3D" id="3.30.200.20">
    <property type="entry name" value="Phosphorylase Kinase, domain 1"/>
    <property type="match status" value="1"/>
</dbReference>
<gene>
    <name evidence="8" type="primary">purC</name>
    <name evidence="10" type="ORF">ENN51_00585</name>
</gene>
<dbReference type="FunFam" id="3.30.470.20:FF:000015">
    <property type="entry name" value="Phosphoribosylaminoimidazole-succinocarboxamide synthase"/>
    <property type="match status" value="1"/>
</dbReference>
<dbReference type="InterPro" id="IPR028923">
    <property type="entry name" value="SAICAR_synt/ADE2_N"/>
</dbReference>
<keyword evidence="5 8" id="KW-0658">Purine biosynthesis</keyword>
<dbReference type="EC" id="6.3.2.6" evidence="8"/>
<dbReference type="InterPro" id="IPR018236">
    <property type="entry name" value="SAICAR_synthetase_CS"/>
</dbReference>
<dbReference type="SUPFAM" id="SSF56104">
    <property type="entry name" value="SAICAR synthase-like"/>
    <property type="match status" value="1"/>
</dbReference>
<protein>
    <recommendedName>
        <fullName evidence="8">Phosphoribosylaminoimidazole-succinocarboxamide synthase</fullName>
        <ecNumber evidence="8">6.3.2.6</ecNumber>
    </recommendedName>
    <alternativeName>
        <fullName evidence="8">SAICAR synthetase</fullName>
    </alternativeName>
</protein>
<evidence type="ECO:0000256" key="1">
    <source>
        <dbReference type="ARBA" id="ARBA00004672"/>
    </source>
</evidence>
<keyword evidence="6 8" id="KW-0067">ATP-binding</keyword>
<comment type="similarity">
    <text evidence="2 8">Belongs to the SAICAR synthetase family.</text>
</comment>
<reference evidence="10" key="1">
    <citation type="journal article" date="2020" name="mSystems">
        <title>Genome- and Community-Level Interaction Insights into Carbon Utilization and Element Cycling Functions of Hydrothermarchaeota in Hydrothermal Sediment.</title>
        <authorList>
            <person name="Zhou Z."/>
            <person name="Liu Y."/>
            <person name="Xu W."/>
            <person name="Pan J."/>
            <person name="Luo Z.H."/>
            <person name="Li M."/>
        </authorList>
    </citation>
    <scope>NUCLEOTIDE SEQUENCE [LARGE SCALE GENOMIC DNA]</scope>
    <source>
        <strain evidence="10">SpSt-1182</strain>
    </source>
</reference>
<evidence type="ECO:0000256" key="6">
    <source>
        <dbReference type="ARBA" id="ARBA00022840"/>
    </source>
</evidence>
<dbReference type="AlphaFoldDB" id="A0A7V0T4M3"/>
<dbReference type="NCBIfam" id="TIGR00081">
    <property type="entry name" value="purC"/>
    <property type="match status" value="1"/>
</dbReference>
<dbReference type="PANTHER" id="PTHR43700">
    <property type="entry name" value="PHOSPHORIBOSYLAMINOIMIDAZOLE-SUCCINOCARBOXAMIDE SYNTHASE"/>
    <property type="match status" value="1"/>
</dbReference>
<comment type="catalytic activity">
    <reaction evidence="7 8">
        <text>5-amino-1-(5-phospho-D-ribosyl)imidazole-4-carboxylate + L-aspartate + ATP = (2S)-2-[5-amino-1-(5-phospho-beta-D-ribosyl)imidazole-4-carboxamido]succinate + ADP + phosphate + 2 H(+)</text>
        <dbReference type="Rhea" id="RHEA:22628"/>
        <dbReference type="ChEBI" id="CHEBI:15378"/>
        <dbReference type="ChEBI" id="CHEBI:29991"/>
        <dbReference type="ChEBI" id="CHEBI:30616"/>
        <dbReference type="ChEBI" id="CHEBI:43474"/>
        <dbReference type="ChEBI" id="CHEBI:58443"/>
        <dbReference type="ChEBI" id="CHEBI:77657"/>
        <dbReference type="ChEBI" id="CHEBI:456216"/>
        <dbReference type="EC" id="6.3.2.6"/>
    </reaction>
</comment>
<evidence type="ECO:0000313" key="10">
    <source>
        <dbReference type="EMBL" id="HDQ98770.1"/>
    </source>
</evidence>
<proteinExistence type="inferred from homology"/>
<keyword evidence="3 8" id="KW-0436">Ligase</keyword>
<dbReference type="CDD" id="cd01414">
    <property type="entry name" value="SAICAR_synt_Sc"/>
    <property type="match status" value="1"/>
</dbReference>
<comment type="caution">
    <text evidence="10">The sequence shown here is derived from an EMBL/GenBank/DDBJ whole genome shotgun (WGS) entry which is preliminary data.</text>
</comment>
<dbReference type="UniPathway" id="UPA00074">
    <property type="reaction ID" value="UER00131"/>
</dbReference>